<name>G8XFJ8_STREN</name>
<feature type="region of interest" description="Disordered" evidence="1">
    <location>
        <begin position="1"/>
        <end position="42"/>
    </location>
</feature>
<reference evidence="3" key="1">
    <citation type="submission" date="2011-12" db="EMBL/GenBank/DDBJ databases">
        <title>Complete genome sequence of Streptomyces cattleya strain DSM 46488.</title>
        <authorList>
            <person name="Ou H.-Y."/>
            <person name="Li P."/>
            <person name="Zhao C."/>
            <person name="O'Hagan D."/>
            <person name="Deng Z."/>
        </authorList>
    </citation>
    <scope>NUCLEOTIDE SEQUENCE [LARGE SCALE GENOMIC DNA]</scope>
    <source>
        <strain evidence="3">ATCC 35852 / DSM 46488 / JCM 4925 / NBRC 14057 / NRRL 8057</strain>
        <plasmid evidence="3">Plasmid pSCATT</plasmid>
    </source>
</reference>
<gene>
    <name evidence="2" type="ordered locus">SCATT_p03740</name>
</gene>
<dbReference type="KEGG" id="scy:SCATT_p03740"/>
<dbReference type="EMBL" id="CP003229">
    <property type="protein sequence ID" value="AEW98567.1"/>
    <property type="molecule type" value="Genomic_DNA"/>
</dbReference>
<dbReference type="AlphaFoldDB" id="G8XFJ8"/>
<proteinExistence type="predicted"/>
<sequence length="42" mass="4309">MGGGLLRKTPRSLLPRIRGTGNNGTAGGCGGGRWQGRQTELA</sequence>
<keyword evidence="3" id="KW-1185">Reference proteome</keyword>
<evidence type="ECO:0000256" key="1">
    <source>
        <dbReference type="SAM" id="MobiDB-lite"/>
    </source>
</evidence>
<feature type="compositionally biased region" description="Gly residues" evidence="1">
    <location>
        <begin position="21"/>
        <end position="34"/>
    </location>
</feature>
<evidence type="ECO:0000313" key="2">
    <source>
        <dbReference type="EMBL" id="AEW98567.1"/>
    </source>
</evidence>
<dbReference type="PROSITE" id="PS51257">
    <property type="entry name" value="PROKAR_LIPOPROTEIN"/>
    <property type="match status" value="1"/>
</dbReference>
<keyword evidence="2" id="KW-0614">Plasmid</keyword>
<organism evidence="2 3">
    <name type="scientific">Streptantibioticus cattleyicolor (strain ATCC 35852 / DSM 46488 / JCM 4925 / NBRC 14057 / NRRL 8057)</name>
    <name type="common">Streptomyces cattleya</name>
    <dbReference type="NCBI Taxonomy" id="1003195"/>
    <lineage>
        <taxon>Bacteria</taxon>
        <taxon>Bacillati</taxon>
        <taxon>Actinomycetota</taxon>
        <taxon>Actinomycetes</taxon>
        <taxon>Kitasatosporales</taxon>
        <taxon>Streptomycetaceae</taxon>
        <taxon>Streptantibioticus</taxon>
    </lineage>
</organism>
<geneLocation type="plasmid" evidence="2 3">
    <name>pSCATT</name>
</geneLocation>
<dbReference type="HOGENOM" id="CLU_3258290_0_0_11"/>
<evidence type="ECO:0000313" key="3">
    <source>
        <dbReference type="Proteomes" id="UP000007842"/>
    </source>
</evidence>
<accession>G8XFJ8</accession>
<dbReference type="Proteomes" id="UP000007842">
    <property type="component" value="Plasmid pSCATT"/>
</dbReference>
<protein>
    <submittedName>
        <fullName evidence="2">Uncharacterized protein</fullName>
    </submittedName>
</protein>